<keyword evidence="1" id="KW-0802">TPR repeat</keyword>
<evidence type="ECO:0000313" key="4">
    <source>
        <dbReference type="EMBL" id="TFW23177.1"/>
    </source>
</evidence>
<dbReference type="PROSITE" id="PS50005">
    <property type="entry name" value="TPR"/>
    <property type="match status" value="1"/>
</dbReference>
<dbReference type="AlphaFoldDB" id="A0A4Y9SGI5"/>
<feature type="signal peptide" evidence="3">
    <location>
        <begin position="1"/>
        <end position="21"/>
    </location>
</feature>
<dbReference type="OrthoDB" id="6005230at2"/>
<evidence type="ECO:0000313" key="5">
    <source>
        <dbReference type="Proteomes" id="UP000298438"/>
    </source>
</evidence>
<dbReference type="EMBL" id="SPVF01000099">
    <property type="protein sequence ID" value="TFW23177.1"/>
    <property type="molecule type" value="Genomic_DNA"/>
</dbReference>
<protein>
    <submittedName>
        <fullName evidence="4">Tetratricopeptide repeat protein</fullName>
    </submittedName>
</protein>
<organism evidence="4 5">
    <name type="scientific">Zemynaea arenosa</name>
    <dbReference type="NCBI Taxonomy" id="2561931"/>
    <lineage>
        <taxon>Bacteria</taxon>
        <taxon>Pseudomonadati</taxon>
        <taxon>Pseudomonadota</taxon>
        <taxon>Betaproteobacteria</taxon>
        <taxon>Burkholderiales</taxon>
        <taxon>Oxalobacteraceae</taxon>
        <taxon>Telluria group</taxon>
        <taxon>Zemynaea</taxon>
    </lineage>
</organism>
<accession>A0A4Y9SGI5</accession>
<proteinExistence type="predicted"/>
<dbReference type="InterPro" id="IPR011990">
    <property type="entry name" value="TPR-like_helical_dom_sf"/>
</dbReference>
<evidence type="ECO:0000256" key="1">
    <source>
        <dbReference type="PROSITE-ProRule" id="PRU00339"/>
    </source>
</evidence>
<dbReference type="Gene3D" id="1.25.40.10">
    <property type="entry name" value="Tetratricopeptide repeat domain"/>
    <property type="match status" value="1"/>
</dbReference>
<evidence type="ECO:0000256" key="2">
    <source>
        <dbReference type="SAM" id="MobiDB-lite"/>
    </source>
</evidence>
<dbReference type="Pfam" id="PF13432">
    <property type="entry name" value="TPR_16"/>
    <property type="match status" value="1"/>
</dbReference>
<feature type="chain" id="PRO_5021476644" evidence="3">
    <location>
        <begin position="22"/>
        <end position="180"/>
    </location>
</feature>
<gene>
    <name evidence="4" type="ORF">E4L96_07135</name>
</gene>
<reference evidence="4 5" key="1">
    <citation type="submission" date="2019-03" db="EMBL/GenBank/DDBJ databases">
        <title>Draft Genome Sequence of Massilia arenosa sp. nov., a Novel Massilia Species Isolated from a Sandy-loam Maize Soil.</title>
        <authorList>
            <person name="Raths R."/>
            <person name="Peta V."/>
            <person name="Bucking H."/>
        </authorList>
    </citation>
    <scope>NUCLEOTIDE SEQUENCE [LARGE SCALE GENOMIC DNA]</scope>
    <source>
        <strain evidence="4 5">MC02</strain>
    </source>
</reference>
<keyword evidence="3" id="KW-0732">Signal</keyword>
<keyword evidence="5" id="KW-1185">Reference proteome</keyword>
<name>A0A4Y9SGI5_9BURK</name>
<feature type="region of interest" description="Disordered" evidence="2">
    <location>
        <begin position="152"/>
        <end position="180"/>
    </location>
</feature>
<feature type="repeat" description="TPR" evidence="1">
    <location>
        <begin position="63"/>
        <end position="96"/>
    </location>
</feature>
<dbReference type="SUPFAM" id="SSF48452">
    <property type="entry name" value="TPR-like"/>
    <property type="match status" value="1"/>
</dbReference>
<dbReference type="Proteomes" id="UP000298438">
    <property type="component" value="Unassembled WGS sequence"/>
</dbReference>
<evidence type="ECO:0000256" key="3">
    <source>
        <dbReference type="SAM" id="SignalP"/>
    </source>
</evidence>
<comment type="caution">
    <text evidence="4">The sequence shown here is derived from an EMBL/GenBank/DDBJ whole genome shotgun (WGS) entry which is preliminary data.</text>
</comment>
<dbReference type="InterPro" id="IPR019734">
    <property type="entry name" value="TPR_rpt"/>
</dbReference>
<sequence>MAAGGLCLAALAACQAPQVQAPPPAVQPIEKYLGDADNALRAGRTEEAISILRKATEQHDTDKTAWLRLAQIRFDQSNYGEAITYSTEALKREPDNLLASSIIAVSGLRVTSKSLADLSNRNNLTGNVKSEAEELAELLRGAIGERRLVEKPKTTGGPRMKTTTAANPPAKGGSALDILK</sequence>